<evidence type="ECO:0000313" key="2">
    <source>
        <dbReference type="Proteomes" id="UP001595851"/>
    </source>
</evidence>
<name>A0ABV8GQZ5_9ACTN</name>
<dbReference type="EMBL" id="JBHSBI010000037">
    <property type="protein sequence ID" value="MFC4014757.1"/>
    <property type="molecule type" value="Genomic_DNA"/>
</dbReference>
<gene>
    <name evidence="1" type="ORF">ACFOY2_46555</name>
</gene>
<dbReference type="RefSeq" id="WP_379534585.1">
    <property type="nucleotide sequence ID" value="NZ_JBHSBI010000037.1"/>
</dbReference>
<dbReference type="Proteomes" id="UP001595851">
    <property type="component" value="Unassembled WGS sequence"/>
</dbReference>
<proteinExistence type="predicted"/>
<accession>A0ABV8GQZ5</accession>
<organism evidence="1 2">
    <name type="scientific">Nonomuraea purpurea</name>
    <dbReference type="NCBI Taxonomy" id="1849276"/>
    <lineage>
        <taxon>Bacteria</taxon>
        <taxon>Bacillati</taxon>
        <taxon>Actinomycetota</taxon>
        <taxon>Actinomycetes</taxon>
        <taxon>Streptosporangiales</taxon>
        <taxon>Streptosporangiaceae</taxon>
        <taxon>Nonomuraea</taxon>
    </lineage>
</organism>
<keyword evidence="2" id="KW-1185">Reference proteome</keyword>
<sequence>MFEIGDVVAMPLPLGGYGAAQVTGAAGDVITVCLLRRHSEALPALDDLRGAGPLTIDHHAWPGDPEVVNIDVADPVPTDFVLIGRLPIGRDLPRETICQGFWPGLPEEVTLQRLWETVIPAEARAAYKNAVGGRVRVDLGGSPMYRSGHMTKLDLRERRGEIRWAGLDVLPCLTGLTWAGADRGLVEALEARPMISSLHWSDPPDEVDLGRTHLTELTFSGSGPRRAVLPPGVLHLRLDGELPELVTANSDGRWVRLGSVCGVPRGLAEVRKVFLDVAGDLVLATLDELVELEFLYVRWRKRYGGLVGRLASPRLDRLELVNAYGVDASMVPESLRALSVSGLRSSQAGPIRQRYQGSGTDVEVYGAKSDKWLAVNLDNPLRDWVDDHKRAGTEACQAYVVAAEAIGRLTPDDPGAVADARQTLRDFVQELNSIDERYGSIDTLRRQEAGDAFGELAKRAGVPAAEAASWFDDWREF</sequence>
<comment type="caution">
    <text evidence="1">The sequence shown here is derived from an EMBL/GenBank/DDBJ whole genome shotgun (WGS) entry which is preliminary data.</text>
</comment>
<evidence type="ECO:0000313" key="1">
    <source>
        <dbReference type="EMBL" id="MFC4014757.1"/>
    </source>
</evidence>
<protein>
    <submittedName>
        <fullName evidence="1">Uncharacterized protein</fullName>
    </submittedName>
</protein>
<reference evidence="2" key="1">
    <citation type="journal article" date="2019" name="Int. J. Syst. Evol. Microbiol.">
        <title>The Global Catalogue of Microorganisms (GCM) 10K type strain sequencing project: providing services to taxonomists for standard genome sequencing and annotation.</title>
        <authorList>
            <consortium name="The Broad Institute Genomics Platform"/>
            <consortium name="The Broad Institute Genome Sequencing Center for Infectious Disease"/>
            <person name="Wu L."/>
            <person name="Ma J."/>
        </authorList>
    </citation>
    <scope>NUCLEOTIDE SEQUENCE [LARGE SCALE GENOMIC DNA]</scope>
    <source>
        <strain evidence="2">TBRC 1276</strain>
    </source>
</reference>